<protein>
    <submittedName>
        <fullName evidence="1">Uncharacterized protein</fullName>
    </submittedName>
</protein>
<sequence>MHKENMQFWFQRIDDFLIQAHLHKKEYRNVKIKIKNIRIKKDLMKELSCPDKCEYPIQRREVKYLFTKLSQFEGKDLEINVHTKDESSFY</sequence>
<evidence type="ECO:0000313" key="2">
    <source>
        <dbReference type="Proteomes" id="UP000785679"/>
    </source>
</evidence>
<organism evidence="1 2">
    <name type="scientific">Halteria grandinella</name>
    <dbReference type="NCBI Taxonomy" id="5974"/>
    <lineage>
        <taxon>Eukaryota</taxon>
        <taxon>Sar</taxon>
        <taxon>Alveolata</taxon>
        <taxon>Ciliophora</taxon>
        <taxon>Intramacronucleata</taxon>
        <taxon>Spirotrichea</taxon>
        <taxon>Stichotrichia</taxon>
        <taxon>Sporadotrichida</taxon>
        <taxon>Halteriidae</taxon>
        <taxon>Halteria</taxon>
    </lineage>
</organism>
<dbReference type="Proteomes" id="UP000785679">
    <property type="component" value="Unassembled WGS sequence"/>
</dbReference>
<reference evidence="1" key="1">
    <citation type="submission" date="2019-06" db="EMBL/GenBank/DDBJ databases">
        <authorList>
            <person name="Zheng W."/>
        </authorList>
    </citation>
    <scope>NUCLEOTIDE SEQUENCE</scope>
    <source>
        <strain evidence="1">QDHG01</strain>
    </source>
</reference>
<gene>
    <name evidence="1" type="ORF">FGO68_gene13691</name>
</gene>
<dbReference type="EMBL" id="RRYP01023160">
    <property type="protein sequence ID" value="TNV72281.1"/>
    <property type="molecule type" value="Genomic_DNA"/>
</dbReference>
<dbReference type="AlphaFoldDB" id="A0A8J8NCM4"/>
<evidence type="ECO:0000313" key="1">
    <source>
        <dbReference type="EMBL" id="TNV72281.1"/>
    </source>
</evidence>
<keyword evidence="2" id="KW-1185">Reference proteome</keyword>
<comment type="caution">
    <text evidence="1">The sequence shown here is derived from an EMBL/GenBank/DDBJ whole genome shotgun (WGS) entry which is preliminary data.</text>
</comment>
<accession>A0A8J8NCM4</accession>
<name>A0A8J8NCM4_HALGN</name>
<proteinExistence type="predicted"/>